<dbReference type="PANTHER" id="PTHR11738:SF188">
    <property type="entry name" value="IMMUNOGLOBULIN SUPERFAMILY MEMBER 1 ISOFORM X1"/>
    <property type="match status" value="1"/>
</dbReference>
<dbReference type="InterPro" id="IPR003598">
    <property type="entry name" value="Ig_sub2"/>
</dbReference>
<feature type="chain" id="PRO_5034436338" description="Ig-like domain-containing protein" evidence="3">
    <location>
        <begin position="17"/>
        <end position="275"/>
    </location>
</feature>
<dbReference type="InterPro" id="IPR013783">
    <property type="entry name" value="Ig-like_fold"/>
</dbReference>
<evidence type="ECO:0000313" key="6">
    <source>
        <dbReference type="Ensembl" id="ENSLLEP00000045487.1"/>
    </source>
</evidence>
<evidence type="ECO:0008006" key="8">
    <source>
        <dbReference type="Google" id="ProtNLM"/>
    </source>
</evidence>
<dbReference type="AlphaFoldDB" id="A0A8C5R1Z4"/>
<feature type="transmembrane region" description="Helical" evidence="2">
    <location>
        <begin position="233"/>
        <end position="251"/>
    </location>
</feature>
<dbReference type="SMART" id="SM00409">
    <property type="entry name" value="IG"/>
    <property type="match status" value="2"/>
</dbReference>
<evidence type="ECO:0000256" key="1">
    <source>
        <dbReference type="ARBA" id="ARBA00023157"/>
    </source>
</evidence>
<feature type="signal peptide" evidence="3">
    <location>
        <begin position="1"/>
        <end position="16"/>
    </location>
</feature>
<reference evidence="6" key="2">
    <citation type="submission" date="2025-09" db="UniProtKB">
        <authorList>
            <consortium name="Ensembl"/>
        </authorList>
    </citation>
    <scope>IDENTIFICATION</scope>
</reference>
<evidence type="ECO:0000256" key="3">
    <source>
        <dbReference type="SAM" id="SignalP"/>
    </source>
</evidence>
<evidence type="ECO:0000259" key="4">
    <source>
        <dbReference type="SMART" id="SM00408"/>
    </source>
</evidence>
<keyword evidence="3" id="KW-0732">Signal</keyword>
<dbReference type="InterPro" id="IPR036179">
    <property type="entry name" value="Ig-like_dom_sf"/>
</dbReference>
<proteinExistence type="predicted"/>
<dbReference type="PANTHER" id="PTHR11738">
    <property type="entry name" value="MHC CLASS I NK CELL RECEPTOR"/>
    <property type="match status" value="1"/>
</dbReference>
<dbReference type="Gene3D" id="2.60.40.10">
    <property type="entry name" value="Immunoglobulins"/>
    <property type="match status" value="2"/>
</dbReference>
<dbReference type="SMART" id="SM00408">
    <property type="entry name" value="IGc2"/>
    <property type="match status" value="2"/>
</dbReference>
<protein>
    <recommendedName>
        <fullName evidence="8">Ig-like domain-containing protein</fullName>
    </recommendedName>
</protein>
<keyword evidence="1" id="KW-1015">Disulfide bond</keyword>
<keyword evidence="7" id="KW-1185">Reference proteome</keyword>
<name>A0A8C5R1Z4_9ANUR</name>
<evidence type="ECO:0000313" key="7">
    <source>
        <dbReference type="Proteomes" id="UP000694569"/>
    </source>
</evidence>
<dbReference type="Proteomes" id="UP000694569">
    <property type="component" value="Unplaced"/>
</dbReference>
<keyword evidence="2" id="KW-1133">Transmembrane helix</keyword>
<sequence length="275" mass="31001">MLLSLIILYLNYILQSRKTFVFGQFASDDLTIFIKPSNSIVEGANVTIHCQTAKVGEKISLYKNGKKLLETQFGGYNAEFHIYKAVKKDQGNYFCMRQSDSKLSSHIQLTVQVLASDDLTIFIKPSNSIVEGANVTIHCQASKLGEKISLYKNGMKIRETQFDGYNAEFHIYKAVRKDQDNYFCMRQSDSKLSNHIQLTVQDADSAELPVSGDVDYSPSEKIRNVIDYTTGNIVRMTIATALLVLIIILLVEHFLSEKKTNETSHASIEIYCTIV</sequence>
<dbReference type="Pfam" id="PF13927">
    <property type="entry name" value="Ig_3"/>
    <property type="match status" value="2"/>
</dbReference>
<organism evidence="6 7">
    <name type="scientific">Leptobrachium leishanense</name>
    <name type="common">Leishan spiny toad</name>
    <dbReference type="NCBI Taxonomy" id="445787"/>
    <lineage>
        <taxon>Eukaryota</taxon>
        <taxon>Metazoa</taxon>
        <taxon>Chordata</taxon>
        <taxon>Craniata</taxon>
        <taxon>Vertebrata</taxon>
        <taxon>Euteleostomi</taxon>
        <taxon>Amphibia</taxon>
        <taxon>Batrachia</taxon>
        <taxon>Anura</taxon>
        <taxon>Pelobatoidea</taxon>
        <taxon>Megophryidae</taxon>
        <taxon>Leptobrachium</taxon>
    </lineage>
</organism>
<feature type="domain" description="Immunoglobulin subtype 2" evidence="4">
    <location>
        <begin position="130"/>
        <end position="191"/>
    </location>
</feature>
<keyword evidence="2" id="KW-0472">Membrane</keyword>
<feature type="domain" description="Immunoglobulin" evidence="5">
    <location>
        <begin position="124"/>
        <end position="201"/>
    </location>
</feature>
<dbReference type="Ensembl" id="ENSLLET00000047309.1">
    <property type="protein sequence ID" value="ENSLLEP00000045487.1"/>
    <property type="gene ID" value="ENSLLEG00000028874.1"/>
</dbReference>
<feature type="domain" description="Immunoglobulin" evidence="5">
    <location>
        <begin position="35"/>
        <end position="112"/>
    </location>
</feature>
<evidence type="ECO:0000256" key="2">
    <source>
        <dbReference type="SAM" id="Phobius"/>
    </source>
</evidence>
<dbReference type="GO" id="GO:0002764">
    <property type="term" value="P:immune response-regulating signaling pathway"/>
    <property type="evidence" value="ECO:0007669"/>
    <property type="project" value="TreeGrafter"/>
</dbReference>
<feature type="domain" description="Immunoglobulin subtype 2" evidence="4">
    <location>
        <begin position="41"/>
        <end position="102"/>
    </location>
</feature>
<accession>A0A8C5R1Z4</accession>
<dbReference type="InterPro" id="IPR050412">
    <property type="entry name" value="Ig-like_Receptors_ImmuneReg"/>
</dbReference>
<dbReference type="SUPFAM" id="SSF48726">
    <property type="entry name" value="Immunoglobulin"/>
    <property type="match status" value="2"/>
</dbReference>
<dbReference type="InterPro" id="IPR003599">
    <property type="entry name" value="Ig_sub"/>
</dbReference>
<keyword evidence="2" id="KW-0812">Transmembrane</keyword>
<evidence type="ECO:0000259" key="5">
    <source>
        <dbReference type="SMART" id="SM00409"/>
    </source>
</evidence>
<reference evidence="6" key="1">
    <citation type="submission" date="2025-08" db="UniProtKB">
        <authorList>
            <consortium name="Ensembl"/>
        </authorList>
    </citation>
    <scope>IDENTIFICATION</scope>
</reference>